<comment type="caution">
    <text evidence="1">The sequence shown here is derived from an EMBL/GenBank/DDBJ whole genome shotgun (WGS) entry which is preliminary data.</text>
</comment>
<name>A0A8H2WYY3_9AGAM</name>
<dbReference type="EMBL" id="CAJMWW010000065">
    <property type="protein sequence ID" value="CAE6412154.1"/>
    <property type="molecule type" value="Genomic_DNA"/>
</dbReference>
<gene>
    <name evidence="1" type="ORF">RDB_LOCUS25149</name>
</gene>
<dbReference type="Proteomes" id="UP000663841">
    <property type="component" value="Unassembled WGS sequence"/>
</dbReference>
<evidence type="ECO:0000313" key="1">
    <source>
        <dbReference type="EMBL" id="CAE6412154.1"/>
    </source>
</evidence>
<accession>A0A8H2WYY3</accession>
<dbReference type="AlphaFoldDB" id="A0A8H2WYY3"/>
<protein>
    <submittedName>
        <fullName evidence="1">Uncharacterized protein</fullName>
    </submittedName>
</protein>
<sequence>MLSVNDESWEIVWLNAWTSTPAYDQQYEWLEKEQACVRVPAPQAPADWITNRLKAIALRIRRRRIRIQPLVRPPSASPRSLLLPRLGAGRSSLPRPAPLPNERSSRWVKIGDAAMQVWDTMGHNALQQWKTTWDECDKLSAQYGTVITTTMMATISERLADVAPEQITFGDPLKHGEGLEQSENPSLQDFIRSRMQEHFEMVDKYGFGSFQELVTTAEEAMCEIWVASLDIIESNRYQS</sequence>
<evidence type="ECO:0000313" key="2">
    <source>
        <dbReference type="Proteomes" id="UP000663841"/>
    </source>
</evidence>
<organism evidence="1 2">
    <name type="scientific">Rhizoctonia solani</name>
    <dbReference type="NCBI Taxonomy" id="456999"/>
    <lineage>
        <taxon>Eukaryota</taxon>
        <taxon>Fungi</taxon>
        <taxon>Dikarya</taxon>
        <taxon>Basidiomycota</taxon>
        <taxon>Agaricomycotina</taxon>
        <taxon>Agaricomycetes</taxon>
        <taxon>Cantharellales</taxon>
        <taxon>Ceratobasidiaceae</taxon>
        <taxon>Rhizoctonia</taxon>
    </lineage>
</organism>
<proteinExistence type="predicted"/>
<reference evidence="1" key="1">
    <citation type="submission" date="2021-01" db="EMBL/GenBank/DDBJ databases">
        <authorList>
            <person name="Kaushik A."/>
        </authorList>
    </citation>
    <scope>NUCLEOTIDE SEQUENCE</scope>
    <source>
        <strain evidence="1">AG3-T5</strain>
    </source>
</reference>